<accession>A0A0U5G9S8</accession>
<organism evidence="1 2">
    <name type="scientific">Aspergillus calidoustus</name>
    <dbReference type="NCBI Taxonomy" id="454130"/>
    <lineage>
        <taxon>Eukaryota</taxon>
        <taxon>Fungi</taxon>
        <taxon>Dikarya</taxon>
        <taxon>Ascomycota</taxon>
        <taxon>Pezizomycotina</taxon>
        <taxon>Eurotiomycetes</taxon>
        <taxon>Eurotiomycetidae</taxon>
        <taxon>Eurotiales</taxon>
        <taxon>Aspergillaceae</taxon>
        <taxon>Aspergillus</taxon>
        <taxon>Aspergillus subgen. Nidulantes</taxon>
    </lineage>
</organism>
<sequence length="252" mass="28482">MAPCNNRAFLSKLLKFTVGSACEEFVIHSDILKLHSTPWFDADSGSFPGDESIIIKDADAHTFSFVCQYLYTGDYSITLPSDTPPPDLTSGGQEKPEQNHAIILEGNLFKDTETVEKFADYLVRRIQPRPSEGSQGSYDPNANYTEILLTHARLYTFSVKYELQELRDICLFKLIHLLHVFPICQDRVGDIVRLIDLAFDTDTGQCENLTTMLQYYVARHIKLFLPSTKFQVLLQEQPTLANLLLQTLVGGL</sequence>
<dbReference type="Proteomes" id="UP000054771">
    <property type="component" value="Unassembled WGS sequence"/>
</dbReference>
<protein>
    <recommendedName>
        <fullName evidence="3">BTB domain-containing protein</fullName>
    </recommendedName>
</protein>
<dbReference type="PANTHER" id="PTHR47843">
    <property type="entry name" value="BTB DOMAIN-CONTAINING PROTEIN-RELATED"/>
    <property type="match status" value="1"/>
</dbReference>
<dbReference type="AlphaFoldDB" id="A0A0U5G9S8"/>
<dbReference type="SUPFAM" id="SSF54695">
    <property type="entry name" value="POZ domain"/>
    <property type="match status" value="1"/>
</dbReference>
<dbReference type="EMBL" id="CDMC01000009">
    <property type="protein sequence ID" value="CEL07693.1"/>
    <property type="molecule type" value="Genomic_DNA"/>
</dbReference>
<dbReference type="STRING" id="454130.A0A0U5G9S8"/>
<keyword evidence="2" id="KW-1185">Reference proteome</keyword>
<dbReference type="InterPro" id="IPR011333">
    <property type="entry name" value="SKP1/BTB/POZ_sf"/>
</dbReference>
<evidence type="ECO:0000313" key="2">
    <source>
        <dbReference type="Proteomes" id="UP000054771"/>
    </source>
</evidence>
<evidence type="ECO:0000313" key="1">
    <source>
        <dbReference type="EMBL" id="CEL07693.1"/>
    </source>
</evidence>
<evidence type="ECO:0008006" key="3">
    <source>
        <dbReference type="Google" id="ProtNLM"/>
    </source>
</evidence>
<name>A0A0U5G9S8_ASPCI</name>
<gene>
    <name evidence="1" type="ORF">ASPCAL10849</name>
</gene>
<dbReference type="OMA" id="CRETENI"/>
<dbReference type="Gene3D" id="3.30.710.10">
    <property type="entry name" value="Potassium Channel Kv1.1, Chain A"/>
    <property type="match status" value="1"/>
</dbReference>
<reference evidence="2" key="1">
    <citation type="journal article" date="2016" name="Genome Announc.">
        <title>Draft genome sequences of fungus Aspergillus calidoustus.</title>
        <authorList>
            <person name="Horn F."/>
            <person name="Linde J."/>
            <person name="Mattern D.J."/>
            <person name="Walther G."/>
            <person name="Guthke R."/>
            <person name="Scherlach K."/>
            <person name="Martin K."/>
            <person name="Brakhage A.A."/>
            <person name="Petzke L."/>
            <person name="Valiante V."/>
        </authorList>
    </citation>
    <scope>NUCLEOTIDE SEQUENCE [LARGE SCALE GENOMIC DNA]</scope>
    <source>
        <strain evidence="2">SF006504</strain>
    </source>
</reference>
<dbReference type="OrthoDB" id="9997739at2759"/>
<proteinExistence type="predicted"/>